<keyword evidence="2" id="KW-1185">Reference proteome</keyword>
<dbReference type="FunCoup" id="E1ZFR9">
    <property type="interactions" value="646"/>
</dbReference>
<evidence type="ECO:0000313" key="1">
    <source>
        <dbReference type="EMBL" id="EFN55327.1"/>
    </source>
</evidence>
<dbReference type="Pfam" id="PF06999">
    <property type="entry name" value="Suc_Fer-like"/>
    <property type="match status" value="1"/>
</dbReference>
<dbReference type="InterPro" id="IPR009737">
    <property type="entry name" value="Aim32/Apd1-like"/>
</dbReference>
<proteinExistence type="predicted"/>
<dbReference type="EMBL" id="GL433845">
    <property type="protein sequence ID" value="EFN55327.1"/>
    <property type="molecule type" value="Genomic_DNA"/>
</dbReference>
<dbReference type="PANTHER" id="PTHR31902">
    <property type="entry name" value="ACTIN PATCHES DISTAL PROTEIN 1"/>
    <property type="match status" value="1"/>
</dbReference>
<dbReference type="OrthoDB" id="10253744at2759"/>
<dbReference type="Gene3D" id="3.40.30.10">
    <property type="entry name" value="Glutaredoxin"/>
    <property type="match status" value="1"/>
</dbReference>
<organism evidence="2">
    <name type="scientific">Chlorella variabilis</name>
    <name type="common">Green alga</name>
    <dbReference type="NCBI Taxonomy" id="554065"/>
    <lineage>
        <taxon>Eukaryota</taxon>
        <taxon>Viridiplantae</taxon>
        <taxon>Chlorophyta</taxon>
        <taxon>core chlorophytes</taxon>
        <taxon>Trebouxiophyceae</taxon>
        <taxon>Chlorellales</taxon>
        <taxon>Chlorellaceae</taxon>
        <taxon>Chlorella clade</taxon>
        <taxon>Chlorella</taxon>
    </lineage>
</organism>
<dbReference type="STRING" id="554065.E1ZFR9"/>
<dbReference type="eggNOG" id="ENOG502RJU3">
    <property type="taxonomic scope" value="Eukaryota"/>
</dbReference>
<dbReference type="AlphaFoldDB" id="E1ZFR9"/>
<sequence length="257" mass="27107">MLGTLKKVFGADPAAAGEAWWPERMEDETPAIASLLGAIKDAGERIHGKVKVTAFDYLQPAEQAAGTCDVYIFPDGAFFQALPLDTLPSTVVDLLAAATFRRTGGGTGPTAEQQAGAGPGARVAGSTLFVCCHGSRDKRCGHVGPPLAEKLAEAVGRKGLEGGITVLKTSHIGGHVYAGNVIVFSHGKLYHGDWFGGVRADNAAAFLDALLNCKAPSGAPGDYSLRSWWRGRIGMTKEQQLQCFNKGLRDIEEIGIE</sequence>
<dbReference type="PANTHER" id="PTHR31902:SF14">
    <property type="entry name" value="ACTIN PATCHES DISTAL PROTEIN 1"/>
    <property type="match status" value="1"/>
</dbReference>
<dbReference type="RefSeq" id="XP_005847429.1">
    <property type="nucleotide sequence ID" value="XM_005847367.1"/>
</dbReference>
<dbReference type="KEGG" id="cvr:CHLNCDRAFT_134322"/>
<dbReference type="SUPFAM" id="SSF52833">
    <property type="entry name" value="Thioredoxin-like"/>
    <property type="match status" value="1"/>
</dbReference>
<evidence type="ECO:0008006" key="3">
    <source>
        <dbReference type="Google" id="ProtNLM"/>
    </source>
</evidence>
<dbReference type="GeneID" id="17354841"/>
<accession>E1ZFR9</accession>
<gene>
    <name evidence="1" type="ORF">CHLNCDRAFT_134322</name>
</gene>
<dbReference type="CDD" id="cd03062">
    <property type="entry name" value="TRX_Fd_Sucrase"/>
    <property type="match status" value="1"/>
</dbReference>
<reference evidence="1 2" key="1">
    <citation type="journal article" date="2010" name="Plant Cell">
        <title>The Chlorella variabilis NC64A genome reveals adaptation to photosymbiosis, coevolution with viruses, and cryptic sex.</title>
        <authorList>
            <person name="Blanc G."/>
            <person name="Duncan G."/>
            <person name="Agarkova I."/>
            <person name="Borodovsky M."/>
            <person name="Gurnon J."/>
            <person name="Kuo A."/>
            <person name="Lindquist E."/>
            <person name="Lucas S."/>
            <person name="Pangilinan J."/>
            <person name="Polle J."/>
            <person name="Salamov A."/>
            <person name="Terry A."/>
            <person name="Yamada T."/>
            <person name="Dunigan D.D."/>
            <person name="Grigoriev I.V."/>
            <person name="Claverie J.M."/>
            <person name="Van Etten J.L."/>
        </authorList>
    </citation>
    <scope>NUCLEOTIDE SEQUENCE [LARGE SCALE GENOMIC DNA]</scope>
    <source>
        <strain evidence="1 2">NC64A</strain>
    </source>
</reference>
<dbReference type="InParanoid" id="E1ZFR9"/>
<name>E1ZFR9_CHLVA</name>
<evidence type="ECO:0000313" key="2">
    <source>
        <dbReference type="Proteomes" id="UP000008141"/>
    </source>
</evidence>
<dbReference type="Proteomes" id="UP000008141">
    <property type="component" value="Unassembled WGS sequence"/>
</dbReference>
<dbReference type="InterPro" id="IPR036249">
    <property type="entry name" value="Thioredoxin-like_sf"/>
</dbReference>
<protein>
    <recommendedName>
        <fullName evidence="3">Sucraseferredoxin-like protein</fullName>
    </recommendedName>
</protein>